<keyword evidence="5 8" id="KW-0408">Iron</keyword>
<evidence type="ECO:0000256" key="2">
    <source>
        <dbReference type="ARBA" id="ARBA00022617"/>
    </source>
</evidence>
<evidence type="ECO:0000256" key="7">
    <source>
        <dbReference type="ARBA" id="ARBA00043906"/>
    </source>
</evidence>
<dbReference type="InterPro" id="IPR050705">
    <property type="entry name" value="Cytochrome_P450_3A"/>
</dbReference>
<accession>A0A915EBL5</accession>
<evidence type="ECO:0000256" key="4">
    <source>
        <dbReference type="ARBA" id="ARBA00023002"/>
    </source>
</evidence>
<dbReference type="GO" id="GO:0016705">
    <property type="term" value="F:oxidoreductase activity, acting on paired donors, with incorporation or reduction of molecular oxygen"/>
    <property type="evidence" value="ECO:0007669"/>
    <property type="project" value="InterPro"/>
</dbReference>
<evidence type="ECO:0000313" key="11">
    <source>
        <dbReference type="WBParaSite" id="jg3578"/>
    </source>
</evidence>
<dbReference type="GO" id="GO:0020037">
    <property type="term" value="F:heme binding"/>
    <property type="evidence" value="ECO:0007669"/>
    <property type="project" value="InterPro"/>
</dbReference>
<evidence type="ECO:0000256" key="1">
    <source>
        <dbReference type="ARBA" id="ARBA00010617"/>
    </source>
</evidence>
<dbReference type="InterPro" id="IPR017972">
    <property type="entry name" value="Cyt_P450_CS"/>
</dbReference>
<dbReference type="PROSITE" id="PS00086">
    <property type="entry name" value="CYTOCHROME_P450"/>
    <property type="match status" value="1"/>
</dbReference>
<sequence>MATARWRKEPFRAFFDTIAKEVTARKKLRESGDHTVTEVVNEEQNKAFDKASSKVILLQVEIDEVCVEEFPTYEHLNQLKYADAVMKEALRLYPIAAFASARTCMETTTLGDYTIEAGTVVQADVLSVHYDKTLWEEPDKFKPERWLENTSNPAVPQWFAFGGGPRLCIGLRLAYLEEKQALVYILRKYNILACDQTEKELKMVGGSVLNPESVTVKLELR</sequence>
<dbReference type="PANTHER" id="PTHR24302:SF15">
    <property type="entry name" value="FATTY-ACID PEROXYGENASE"/>
    <property type="match status" value="1"/>
</dbReference>
<dbReference type="AlphaFoldDB" id="A0A915EBL5"/>
<dbReference type="PANTHER" id="PTHR24302">
    <property type="entry name" value="CYTOCHROME P450 FAMILY 3"/>
    <property type="match status" value="1"/>
</dbReference>
<feature type="binding site" description="axial binding residue" evidence="8">
    <location>
        <position position="168"/>
    </location>
    <ligand>
        <name>heme</name>
        <dbReference type="ChEBI" id="CHEBI:30413"/>
    </ligand>
    <ligandPart>
        <name>Fe</name>
        <dbReference type="ChEBI" id="CHEBI:18248"/>
    </ligandPart>
</feature>
<dbReference type="GO" id="GO:0005506">
    <property type="term" value="F:iron ion binding"/>
    <property type="evidence" value="ECO:0007669"/>
    <property type="project" value="InterPro"/>
</dbReference>
<comment type="function">
    <text evidence="7">Cytochromes P450 are a group of heme-thiolate monooxygenases. They oxidize a variety of structurally unrelated compounds, including steroids, fatty acids, and xenobiotics.</text>
</comment>
<dbReference type="InterPro" id="IPR036396">
    <property type="entry name" value="Cyt_P450_sf"/>
</dbReference>
<evidence type="ECO:0000256" key="3">
    <source>
        <dbReference type="ARBA" id="ARBA00022723"/>
    </source>
</evidence>
<evidence type="ECO:0000256" key="6">
    <source>
        <dbReference type="ARBA" id="ARBA00023033"/>
    </source>
</evidence>
<dbReference type="Gene3D" id="1.10.630.10">
    <property type="entry name" value="Cytochrome P450"/>
    <property type="match status" value="1"/>
</dbReference>
<dbReference type="GO" id="GO:0008395">
    <property type="term" value="F:steroid hydroxylase activity"/>
    <property type="evidence" value="ECO:0007669"/>
    <property type="project" value="TreeGrafter"/>
</dbReference>
<reference evidence="11" key="1">
    <citation type="submission" date="2022-11" db="UniProtKB">
        <authorList>
            <consortium name="WormBaseParasite"/>
        </authorList>
    </citation>
    <scope>IDENTIFICATION</scope>
</reference>
<dbReference type="Proteomes" id="UP000887574">
    <property type="component" value="Unplaced"/>
</dbReference>
<dbReference type="InterPro" id="IPR002401">
    <property type="entry name" value="Cyt_P450_E_grp-I"/>
</dbReference>
<dbReference type="PRINTS" id="PR00385">
    <property type="entry name" value="P450"/>
</dbReference>
<dbReference type="Pfam" id="PF00067">
    <property type="entry name" value="p450"/>
    <property type="match status" value="1"/>
</dbReference>
<keyword evidence="4 9" id="KW-0560">Oxidoreductase</keyword>
<comment type="cofactor">
    <cofactor evidence="8">
        <name>heme</name>
        <dbReference type="ChEBI" id="CHEBI:30413"/>
    </cofactor>
</comment>
<dbReference type="SUPFAM" id="SSF48264">
    <property type="entry name" value="Cytochrome P450"/>
    <property type="match status" value="1"/>
</dbReference>
<keyword evidence="3 8" id="KW-0479">Metal-binding</keyword>
<dbReference type="WBParaSite" id="jg3578">
    <property type="protein sequence ID" value="jg3578"/>
    <property type="gene ID" value="jg3578"/>
</dbReference>
<evidence type="ECO:0000256" key="5">
    <source>
        <dbReference type="ARBA" id="ARBA00023004"/>
    </source>
</evidence>
<comment type="similarity">
    <text evidence="1 9">Belongs to the cytochrome P450 family.</text>
</comment>
<proteinExistence type="inferred from homology"/>
<evidence type="ECO:0000256" key="8">
    <source>
        <dbReference type="PIRSR" id="PIRSR602401-1"/>
    </source>
</evidence>
<keyword evidence="10" id="KW-1185">Reference proteome</keyword>
<evidence type="ECO:0000313" key="10">
    <source>
        <dbReference type="Proteomes" id="UP000887574"/>
    </source>
</evidence>
<keyword evidence="6 9" id="KW-0503">Monooxygenase</keyword>
<protein>
    <submittedName>
        <fullName evidence="11">Cytochrome P450</fullName>
    </submittedName>
</protein>
<evidence type="ECO:0000256" key="9">
    <source>
        <dbReference type="RuleBase" id="RU000461"/>
    </source>
</evidence>
<organism evidence="10 11">
    <name type="scientific">Ditylenchus dipsaci</name>
    <dbReference type="NCBI Taxonomy" id="166011"/>
    <lineage>
        <taxon>Eukaryota</taxon>
        <taxon>Metazoa</taxon>
        <taxon>Ecdysozoa</taxon>
        <taxon>Nematoda</taxon>
        <taxon>Chromadorea</taxon>
        <taxon>Rhabditida</taxon>
        <taxon>Tylenchina</taxon>
        <taxon>Tylenchomorpha</taxon>
        <taxon>Sphaerularioidea</taxon>
        <taxon>Anguinidae</taxon>
        <taxon>Anguininae</taxon>
        <taxon>Ditylenchus</taxon>
    </lineage>
</organism>
<name>A0A915EBL5_9BILA</name>
<keyword evidence="2 8" id="KW-0349">Heme</keyword>
<dbReference type="InterPro" id="IPR001128">
    <property type="entry name" value="Cyt_P450"/>
</dbReference>
<dbReference type="PRINTS" id="PR00463">
    <property type="entry name" value="EP450I"/>
</dbReference>